<dbReference type="SUPFAM" id="SSF53335">
    <property type="entry name" value="S-adenosyl-L-methionine-dependent methyltransferases"/>
    <property type="match status" value="1"/>
</dbReference>
<dbReference type="InterPro" id="IPR013216">
    <property type="entry name" value="Methyltransf_11"/>
</dbReference>
<organism evidence="2 3">
    <name type="scientific">Robinsoniella peoriensis</name>
    <dbReference type="NCBI Taxonomy" id="180332"/>
    <lineage>
        <taxon>Bacteria</taxon>
        <taxon>Bacillati</taxon>
        <taxon>Bacillota</taxon>
        <taxon>Clostridia</taxon>
        <taxon>Lachnospirales</taxon>
        <taxon>Lachnospiraceae</taxon>
        <taxon>Robinsoniella</taxon>
    </lineage>
</organism>
<evidence type="ECO:0000259" key="1">
    <source>
        <dbReference type="Pfam" id="PF08241"/>
    </source>
</evidence>
<proteinExistence type="predicted"/>
<protein>
    <submittedName>
        <fullName evidence="2">Cypemycin methyltransferase</fullName>
        <ecNumber evidence="2">2.1.1.-</ecNumber>
    </submittedName>
</protein>
<dbReference type="GO" id="GO:0032259">
    <property type="term" value="P:methylation"/>
    <property type="evidence" value="ECO:0007669"/>
    <property type="project" value="UniProtKB-KW"/>
</dbReference>
<reference evidence="2 3" key="1">
    <citation type="journal article" date="2019" name="Anaerobe">
        <title>Detection of Robinsoniella peoriensis in multiple bone samples of a trauma patient.</title>
        <authorList>
            <person name="Schrottner P."/>
            <person name="Hartwich K."/>
            <person name="Bunk B."/>
            <person name="Schober I."/>
            <person name="Helbig S."/>
            <person name="Rudolph W.W."/>
            <person name="Gunzer F."/>
        </authorList>
    </citation>
    <scope>NUCLEOTIDE SEQUENCE [LARGE SCALE GENOMIC DNA]</scope>
    <source>
        <strain evidence="2 3">DSM 106044</strain>
    </source>
</reference>
<feature type="domain" description="Methyltransferase type 11" evidence="1">
    <location>
        <begin position="41"/>
        <end position="131"/>
    </location>
</feature>
<dbReference type="STRING" id="180332.GCA_000797495_04840"/>
<keyword evidence="2" id="KW-0489">Methyltransferase</keyword>
<sequence length="204" mass="23845">MDSLDYYERYAGVYYENTVDLDMHGVLDKFLSYLPENAEVLDLGCGSGRDSLYLEEMGCYVTPLDGSEEMCKLAEINTDKEVLHMTFEEMEFDEVFDGIWACASLLHVEEKDMDRIMGKVIQALNPGGILYASFRYGESEEFRNQRLFHDYTEDSLYRMLKRQRGIKIIEIWKTEDARNSHPDTEWINVLVKKKVTESGEDFYE</sequence>
<evidence type="ECO:0000313" key="3">
    <source>
        <dbReference type="Proteomes" id="UP000306509"/>
    </source>
</evidence>
<comment type="caution">
    <text evidence="2">The sequence shown here is derived from an EMBL/GenBank/DDBJ whole genome shotgun (WGS) entry which is preliminary data.</text>
</comment>
<gene>
    <name evidence="2" type="primary">cypM_1</name>
    <name evidence="2" type="ORF">DSM106044_01903</name>
</gene>
<dbReference type="AlphaFoldDB" id="A0A4U8Q844"/>
<dbReference type="EC" id="2.1.1.-" evidence="2"/>
<name>A0A4U8Q844_9FIRM</name>
<dbReference type="EMBL" id="QGQD01000043">
    <property type="protein sequence ID" value="TLD01112.1"/>
    <property type="molecule type" value="Genomic_DNA"/>
</dbReference>
<keyword evidence="2" id="KW-0808">Transferase</keyword>
<accession>A0A4U8Q844</accession>
<dbReference type="GO" id="GO:0008757">
    <property type="term" value="F:S-adenosylmethionine-dependent methyltransferase activity"/>
    <property type="evidence" value="ECO:0007669"/>
    <property type="project" value="InterPro"/>
</dbReference>
<dbReference type="Gene3D" id="3.40.50.150">
    <property type="entry name" value="Vaccinia Virus protein VP39"/>
    <property type="match status" value="1"/>
</dbReference>
<dbReference type="InterPro" id="IPR029063">
    <property type="entry name" value="SAM-dependent_MTases_sf"/>
</dbReference>
<dbReference type="PANTHER" id="PTHR43861:SF1">
    <property type="entry name" value="TRANS-ACONITATE 2-METHYLTRANSFERASE"/>
    <property type="match status" value="1"/>
</dbReference>
<dbReference type="PANTHER" id="PTHR43861">
    <property type="entry name" value="TRANS-ACONITATE 2-METHYLTRANSFERASE-RELATED"/>
    <property type="match status" value="1"/>
</dbReference>
<evidence type="ECO:0000313" key="2">
    <source>
        <dbReference type="EMBL" id="TLD01112.1"/>
    </source>
</evidence>
<dbReference type="Pfam" id="PF08241">
    <property type="entry name" value="Methyltransf_11"/>
    <property type="match status" value="1"/>
</dbReference>
<dbReference type="Proteomes" id="UP000306509">
    <property type="component" value="Unassembled WGS sequence"/>
</dbReference>
<keyword evidence="3" id="KW-1185">Reference proteome</keyword>
<dbReference type="RefSeq" id="WP_027296026.1">
    <property type="nucleotide sequence ID" value="NZ_QGQD01000043.1"/>
</dbReference>
<dbReference type="CDD" id="cd02440">
    <property type="entry name" value="AdoMet_MTases"/>
    <property type="match status" value="1"/>
</dbReference>